<sequence length="358" mass="40614">MAALQDGSSQLIAGAICSENSRQQYHYHSQCAAALFNERLSKPAFKAIDRNAIWTTACLLGNMTSLLIESHDPEISWPLSSSSDSSFDWLDMHRGMTIIYKICAPVEPGGLFHSLLQNPTYTFLKHKWTVDSRDGVEGIPSQFVDLCGLTPSSNAQNSPYHASVRLLAQIWDMESTHHTAFRFLTFISLMSPGMKTLLVQKDVPAMVILAYWYSKMFHVHYWLHRRAVVGCAAICIYLKRYHSSDYLIMDMLQYPLSKLGEFYTGIPELKKLTDTVEFSPGTSILTNQIGAKDYYSHPIETLAILRRDEFCTGMTSDTELSNFPERRRSVCANARFVLLGDIRYELLYFKIGDESDPE</sequence>
<dbReference type="EMBL" id="ML732381">
    <property type="protein sequence ID" value="KAB8068643.1"/>
    <property type="molecule type" value="Genomic_DNA"/>
</dbReference>
<evidence type="ECO:0000313" key="2">
    <source>
        <dbReference type="Proteomes" id="UP000326565"/>
    </source>
</evidence>
<dbReference type="PANTHER" id="PTHR47784:SF9">
    <property type="entry name" value="ZN(II)2CYS6 TRANSCRIPTION FACTOR (EUROFUNG)"/>
    <property type="match status" value="1"/>
</dbReference>
<dbReference type="Proteomes" id="UP000326565">
    <property type="component" value="Unassembled WGS sequence"/>
</dbReference>
<protein>
    <submittedName>
        <fullName evidence="1">Uncharacterized protein</fullName>
    </submittedName>
</protein>
<dbReference type="InterPro" id="IPR053157">
    <property type="entry name" value="Sterol_Uptake_Regulator"/>
</dbReference>
<dbReference type="PANTHER" id="PTHR47784">
    <property type="entry name" value="STEROL UPTAKE CONTROL PROTEIN 2"/>
    <property type="match status" value="1"/>
</dbReference>
<proteinExistence type="predicted"/>
<reference evidence="1 2" key="1">
    <citation type="submission" date="2019-04" db="EMBL/GenBank/DDBJ databases">
        <title>Friends and foes A comparative genomics study of 23 Aspergillus species from section Flavi.</title>
        <authorList>
            <consortium name="DOE Joint Genome Institute"/>
            <person name="Kjaerbolling I."/>
            <person name="Vesth T."/>
            <person name="Frisvad J.C."/>
            <person name="Nybo J.L."/>
            <person name="Theobald S."/>
            <person name="Kildgaard S."/>
            <person name="Isbrandt T."/>
            <person name="Kuo A."/>
            <person name="Sato A."/>
            <person name="Lyhne E.K."/>
            <person name="Kogle M.E."/>
            <person name="Wiebenga A."/>
            <person name="Kun R.S."/>
            <person name="Lubbers R.J."/>
            <person name="Makela M.R."/>
            <person name="Barry K."/>
            <person name="Chovatia M."/>
            <person name="Clum A."/>
            <person name="Daum C."/>
            <person name="Haridas S."/>
            <person name="He G."/>
            <person name="LaButti K."/>
            <person name="Lipzen A."/>
            <person name="Mondo S."/>
            <person name="Riley R."/>
            <person name="Salamov A."/>
            <person name="Simmons B.A."/>
            <person name="Magnuson J.K."/>
            <person name="Henrissat B."/>
            <person name="Mortensen U.H."/>
            <person name="Larsen T.O."/>
            <person name="Devries R.P."/>
            <person name="Grigoriev I.V."/>
            <person name="Machida M."/>
            <person name="Baker S.E."/>
            <person name="Andersen M.R."/>
        </authorList>
    </citation>
    <scope>NUCLEOTIDE SEQUENCE [LARGE SCALE GENOMIC DNA]</scope>
    <source>
        <strain evidence="1 2">CBS 151.66</strain>
    </source>
</reference>
<gene>
    <name evidence="1" type="ORF">BDV29DRAFT_162206</name>
</gene>
<accession>A0A5N5WJJ6</accession>
<name>A0A5N5WJJ6_9EURO</name>
<evidence type="ECO:0000313" key="1">
    <source>
        <dbReference type="EMBL" id="KAB8068643.1"/>
    </source>
</evidence>
<dbReference type="GO" id="GO:0001228">
    <property type="term" value="F:DNA-binding transcription activator activity, RNA polymerase II-specific"/>
    <property type="evidence" value="ECO:0007669"/>
    <property type="project" value="TreeGrafter"/>
</dbReference>
<keyword evidence="2" id="KW-1185">Reference proteome</keyword>
<organism evidence="1 2">
    <name type="scientific">Aspergillus leporis</name>
    <dbReference type="NCBI Taxonomy" id="41062"/>
    <lineage>
        <taxon>Eukaryota</taxon>
        <taxon>Fungi</taxon>
        <taxon>Dikarya</taxon>
        <taxon>Ascomycota</taxon>
        <taxon>Pezizomycotina</taxon>
        <taxon>Eurotiomycetes</taxon>
        <taxon>Eurotiomycetidae</taxon>
        <taxon>Eurotiales</taxon>
        <taxon>Aspergillaceae</taxon>
        <taxon>Aspergillus</taxon>
        <taxon>Aspergillus subgen. Circumdati</taxon>
    </lineage>
</organism>
<dbReference type="OrthoDB" id="3031538at2759"/>
<dbReference type="AlphaFoldDB" id="A0A5N5WJJ6"/>